<dbReference type="GeneID" id="37070144"/>
<dbReference type="VEuPathDB" id="FungiDB:BO70DRAFT_427738"/>
<dbReference type="RefSeq" id="XP_025400952.1">
    <property type="nucleotide sequence ID" value="XM_025547907.1"/>
</dbReference>
<evidence type="ECO:0000313" key="3">
    <source>
        <dbReference type="Proteomes" id="UP000247233"/>
    </source>
</evidence>
<dbReference type="Proteomes" id="UP000247233">
    <property type="component" value="Unassembled WGS sequence"/>
</dbReference>
<reference evidence="2 3" key="1">
    <citation type="submission" date="2016-12" db="EMBL/GenBank/DDBJ databases">
        <title>The genomes of Aspergillus section Nigri reveals drivers in fungal speciation.</title>
        <authorList>
            <consortium name="DOE Joint Genome Institute"/>
            <person name="Vesth T.C."/>
            <person name="Nybo J."/>
            <person name="Theobald S."/>
            <person name="Brandl J."/>
            <person name="Frisvad J.C."/>
            <person name="Nielsen K.F."/>
            <person name="Lyhne E.K."/>
            <person name="Kogle M.E."/>
            <person name="Kuo A."/>
            <person name="Riley R."/>
            <person name="Clum A."/>
            <person name="Nolan M."/>
            <person name="Lipzen A."/>
            <person name="Salamov A."/>
            <person name="Henrissat B."/>
            <person name="Wiebenga A."/>
            <person name="De Vries R.P."/>
            <person name="Grigoriev I.V."/>
            <person name="Mortensen U.H."/>
            <person name="Andersen M.R."/>
            <person name="Baker S.E."/>
        </authorList>
    </citation>
    <scope>NUCLEOTIDE SEQUENCE [LARGE SCALE GENOMIC DNA]</scope>
    <source>
        <strain evidence="2 3">CBS 117.55</strain>
    </source>
</reference>
<evidence type="ECO:0000313" key="2">
    <source>
        <dbReference type="EMBL" id="PWY86720.1"/>
    </source>
</evidence>
<feature type="compositionally biased region" description="Acidic residues" evidence="1">
    <location>
        <begin position="258"/>
        <end position="292"/>
    </location>
</feature>
<name>A0A317WRD4_9EURO</name>
<gene>
    <name evidence="2" type="ORF">BO70DRAFT_427738</name>
</gene>
<organism evidence="2 3">
    <name type="scientific">Aspergillus heteromorphus CBS 117.55</name>
    <dbReference type="NCBI Taxonomy" id="1448321"/>
    <lineage>
        <taxon>Eukaryota</taxon>
        <taxon>Fungi</taxon>
        <taxon>Dikarya</taxon>
        <taxon>Ascomycota</taxon>
        <taxon>Pezizomycotina</taxon>
        <taxon>Eurotiomycetes</taxon>
        <taxon>Eurotiomycetidae</taxon>
        <taxon>Eurotiales</taxon>
        <taxon>Aspergillaceae</taxon>
        <taxon>Aspergillus</taxon>
        <taxon>Aspergillus subgen. Circumdati</taxon>
    </lineage>
</organism>
<proteinExistence type="predicted"/>
<sequence>MISSYTANHFNPPSQTWCDTEIVVRLQHQRTLPFNWTATKNWVSIHNSHPAMGIQRTYRHFIPRNRIIKAIETTMQRGQMTRAQVLAFLVEVTTQLGIEQPDAALLHLPWDANVVNYDTWLTWAVESIADWKMNIFLGYGTGDKSGRDLDLPCTVRADRHGAECAALQLNNCLEAAVRLLCAFPTLSVWFWDHLCPHFQKEETCAYYNDGVWAPVTAQLQPWDWRVMADVQLQGGILSTTRRGVGFQAPLPLLLRGEEEYEEEDDSDYEPGEEEEDDSDYELEEDEGMEEEV</sequence>
<protein>
    <submittedName>
        <fullName evidence="2">Uncharacterized protein</fullName>
    </submittedName>
</protein>
<dbReference type="EMBL" id="MSFL01000007">
    <property type="protein sequence ID" value="PWY86720.1"/>
    <property type="molecule type" value="Genomic_DNA"/>
</dbReference>
<dbReference type="AlphaFoldDB" id="A0A317WRD4"/>
<feature type="region of interest" description="Disordered" evidence="1">
    <location>
        <begin position="253"/>
        <end position="292"/>
    </location>
</feature>
<comment type="caution">
    <text evidence="2">The sequence shown here is derived from an EMBL/GenBank/DDBJ whole genome shotgun (WGS) entry which is preliminary data.</text>
</comment>
<evidence type="ECO:0000256" key="1">
    <source>
        <dbReference type="SAM" id="MobiDB-lite"/>
    </source>
</evidence>
<accession>A0A317WRD4</accession>
<keyword evidence="3" id="KW-1185">Reference proteome</keyword>
<dbReference type="OrthoDB" id="4526762at2759"/>